<organism evidence="4 5">
    <name type="scientific">Terriglobus albidus</name>
    <dbReference type="NCBI Taxonomy" id="1592106"/>
    <lineage>
        <taxon>Bacteria</taxon>
        <taxon>Pseudomonadati</taxon>
        <taxon>Acidobacteriota</taxon>
        <taxon>Terriglobia</taxon>
        <taxon>Terriglobales</taxon>
        <taxon>Acidobacteriaceae</taxon>
        <taxon>Terriglobus</taxon>
    </lineage>
</organism>
<protein>
    <submittedName>
        <fullName evidence="4">Acid phosphatase</fullName>
    </submittedName>
</protein>
<evidence type="ECO:0000313" key="5">
    <source>
        <dbReference type="Proteomes" id="UP000321820"/>
    </source>
</evidence>
<dbReference type="Gene3D" id="3.40.50.1000">
    <property type="entry name" value="HAD superfamily/HAD-like"/>
    <property type="match status" value="1"/>
</dbReference>
<dbReference type="InterPro" id="IPR023214">
    <property type="entry name" value="HAD_sf"/>
</dbReference>
<dbReference type="Proteomes" id="UP000321820">
    <property type="component" value="Chromosome"/>
</dbReference>
<sequence>MRFRTVLPLLLAASLLAQRPTQSDPLKPPACPGRSPFTHPTAQQLIETQQQAAHDPHYVLSTEPVPNFAQERYKLADYYDCVPGAGCYWADIDAQYDRAIAILEHATASRKQGERLAIVLDIDETTLSAYCEENREDFGYIGSMFNQWIVSPEASLPIPGTLRLVSKAQAAGIDIFFITGRPEEQREATARNLQTAGFHGWKQLYLREPGKYPSTIAYKSAQRAKIVAAGYRLILNIGDQYSDLFGEPQAETSVKLPNPFYYLP</sequence>
<dbReference type="PANTHER" id="PTHR31284">
    <property type="entry name" value="ACID PHOSPHATASE-LIKE PROTEIN"/>
    <property type="match status" value="1"/>
</dbReference>
<dbReference type="RefSeq" id="WP_147648256.1">
    <property type="nucleotide sequence ID" value="NZ_CP042806.1"/>
</dbReference>
<evidence type="ECO:0000256" key="1">
    <source>
        <dbReference type="ARBA" id="ARBA00022729"/>
    </source>
</evidence>
<evidence type="ECO:0000256" key="2">
    <source>
        <dbReference type="ARBA" id="ARBA00023180"/>
    </source>
</evidence>
<dbReference type="PIRSF" id="PIRSF002674">
    <property type="entry name" value="VSP"/>
    <property type="match status" value="1"/>
</dbReference>
<name>A0A5B9EA75_9BACT</name>
<proteinExistence type="predicted"/>
<dbReference type="InterPro" id="IPR036412">
    <property type="entry name" value="HAD-like_sf"/>
</dbReference>
<keyword evidence="2" id="KW-0325">Glycoprotein</keyword>
<evidence type="ECO:0000256" key="3">
    <source>
        <dbReference type="SAM" id="MobiDB-lite"/>
    </source>
</evidence>
<dbReference type="SUPFAM" id="SSF56784">
    <property type="entry name" value="HAD-like"/>
    <property type="match status" value="1"/>
</dbReference>
<gene>
    <name evidence="4" type="ORF">FTW19_14255</name>
</gene>
<dbReference type="AlphaFoldDB" id="A0A5B9EA75"/>
<evidence type="ECO:0000313" key="4">
    <source>
        <dbReference type="EMBL" id="QEE29058.1"/>
    </source>
</evidence>
<dbReference type="InterPro" id="IPR005519">
    <property type="entry name" value="Acid_phosphat_B-like"/>
</dbReference>
<accession>A0A5B9EA75</accession>
<reference evidence="4 5" key="1">
    <citation type="submission" date="2019-08" db="EMBL/GenBank/DDBJ databases">
        <title>Complete genome sequence of Terriglobus albidus strain ORNL.</title>
        <authorList>
            <person name="Podar M."/>
        </authorList>
    </citation>
    <scope>NUCLEOTIDE SEQUENCE [LARGE SCALE GENOMIC DNA]</scope>
    <source>
        <strain evidence="4 5">ORNL</strain>
    </source>
</reference>
<keyword evidence="5" id="KW-1185">Reference proteome</keyword>
<dbReference type="Pfam" id="PF03767">
    <property type="entry name" value="Acid_phosphat_B"/>
    <property type="match status" value="1"/>
</dbReference>
<dbReference type="EMBL" id="CP042806">
    <property type="protein sequence ID" value="QEE29058.1"/>
    <property type="molecule type" value="Genomic_DNA"/>
</dbReference>
<dbReference type="InterPro" id="IPR014403">
    <property type="entry name" value="APS1/VSP"/>
</dbReference>
<dbReference type="KEGG" id="talb:FTW19_14255"/>
<keyword evidence="1" id="KW-0732">Signal</keyword>
<feature type="region of interest" description="Disordered" evidence="3">
    <location>
        <begin position="20"/>
        <end position="39"/>
    </location>
</feature>
<dbReference type="OrthoDB" id="193314at2"/>
<dbReference type="PANTHER" id="PTHR31284:SF10">
    <property type="entry name" value="ACID PHOSPHATASE-LIKE PROTEIN"/>
    <property type="match status" value="1"/>
</dbReference>